<evidence type="ECO:0000313" key="3">
    <source>
        <dbReference type="Proteomes" id="UP000233551"/>
    </source>
</evidence>
<organism evidence="2 3">
    <name type="scientific">Punica granatum</name>
    <name type="common">Pomegranate</name>
    <dbReference type="NCBI Taxonomy" id="22663"/>
    <lineage>
        <taxon>Eukaryota</taxon>
        <taxon>Viridiplantae</taxon>
        <taxon>Streptophyta</taxon>
        <taxon>Embryophyta</taxon>
        <taxon>Tracheophyta</taxon>
        <taxon>Spermatophyta</taxon>
        <taxon>Magnoliopsida</taxon>
        <taxon>eudicotyledons</taxon>
        <taxon>Gunneridae</taxon>
        <taxon>Pentapetalae</taxon>
        <taxon>rosids</taxon>
        <taxon>malvids</taxon>
        <taxon>Myrtales</taxon>
        <taxon>Lythraceae</taxon>
        <taxon>Punica</taxon>
    </lineage>
</organism>
<name>A0A2I0HY79_PUNGR</name>
<feature type="compositionally biased region" description="Basic residues" evidence="1">
    <location>
        <begin position="21"/>
        <end position="30"/>
    </location>
</feature>
<evidence type="ECO:0000256" key="1">
    <source>
        <dbReference type="SAM" id="MobiDB-lite"/>
    </source>
</evidence>
<accession>A0A2I0HY79</accession>
<keyword evidence="3" id="KW-1185">Reference proteome</keyword>
<feature type="compositionally biased region" description="Low complexity" evidence="1">
    <location>
        <begin position="125"/>
        <end position="149"/>
    </location>
</feature>
<gene>
    <name evidence="2" type="ORF">CRG98_042956</name>
</gene>
<protein>
    <submittedName>
        <fullName evidence="2">Uncharacterized protein</fullName>
    </submittedName>
</protein>
<evidence type="ECO:0000313" key="2">
    <source>
        <dbReference type="EMBL" id="PKI36651.1"/>
    </source>
</evidence>
<comment type="caution">
    <text evidence="2">The sequence shown here is derived from an EMBL/GenBank/DDBJ whole genome shotgun (WGS) entry which is preliminary data.</text>
</comment>
<dbReference type="AlphaFoldDB" id="A0A2I0HY79"/>
<reference evidence="2 3" key="1">
    <citation type="submission" date="2017-11" db="EMBL/GenBank/DDBJ databases">
        <title>De-novo sequencing of pomegranate (Punica granatum L.) genome.</title>
        <authorList>
            <person name="Akparov Z."/>
            <person name="Amiraslanov A."/>
            <person name="Hajiyeva S."/>
            <person name="Abbasov M."/>
            <person name="Kaur K."/>
            <person name="Hamwieh A."/>
            <person name="Solovyev V."/>
            <person name="Salamov A."/>
            <person name="Braich B."/>
            <person name="Kosarev P."/>
            <person name="Mahmoud A."/>
            <person name="Hajiyev E."/>
            <person name="Babayeva S."/>
            <person name="Izzatullayeva V."/>
            <person name="Mammadov A."/>
            <person name="Mammadov A."/>
            <person name="Sharifova S."/>
            <person name="Ojaghi J."/>
            <person name="Eynullazada K."/>
            <person name="Bayramov B."/>
            <person name="Abdulazimova A."/>
            <person name="Shahmuradov I."/>
        </authorList>
    </citation>
    <scope>NUCLEOTIDE SEQUENCE [LARGE SCALE GENOMIC DNA]</scope>
    <source>
        <strain evidence="3">cv. AG2017</strain>
        <tissue evidence="2">Leaf</tissue>
    </source>
</reference>
<dbReference type="EMBL" id="PGOL01004745">
    <property type="protein sequence ID" value="PKI36651.1"/>
    <property type="molecule type" value="Genomic_DNA"/>
</dbReference>
<feature type="region of interest" description="Disordered" evidence="1">
    <location>
        <begin position="1"/>
        <end position="34"/>
    </location>
</feature>
<feature type="region of interest" description="Disordered" evidence="1">
    <location>
        <begin position="124"/>
        <end position="157"/>
    </location>
</feature>
<sequence length="415" mass="45445">MTISHGDSPAGSPMPVEHPLKLGKRRKAKKSDKDKLMDVADLIGENFRSQTKSMATSKRSKSVNCSQKADLPTVEECLAVLNEMKMPREVTQRQLVAYFRAFDVPYNRRGFMVMPEDMRRHWHTPSLPSPIASCSSSPSSPSASPAEPSQQLAPTSSSSFPSLPCHFLPTTALSHAISALLTLSETLLSISNPLWHENSHSKPTHLPLRLSLSIGLSLSDLSHSLTLSLKTDQRTPSAPCPLPQLLSNTPQLRISSLSRAQLFDLPGHSLTAHTLTPDSHFQLDSLTYSRPSTHNLATNTLSSLNSLNSLWPPLSSMDPNSPHHSLTFSRVSRFFSARQSDQVGDASSHLRPLLKSPWPPGAAALDRRSVPSNQLQPSALRGPNPSSRVCPDLIGYPTTQHFLLATSKLFFQLRG</sequence>
<proteinExistence type="predicted"/>
<dbReference type="Proteomes" id="UP000233551">
    <property type="component" value="Unassembled WGS sequence"/>
</dbReference>